<dbReference type="AlphaFoldDB" id="A0A1G4I3H2"/>
<dbReference type="Gene3D" id="3.10.120.10">
    <property type="entry name" value="Cytochrome b5-like heme/steroid binding domain"/>
    <property type="match status" value="1"/>
</dbReference>
<dbReference type="GO" id="GO:0046872">
    <property type="term" value="F:metal ion binding"/>
    <property type="evidence" value="ECO:0007669"/>
    <property type="project" value="UniProtKB-KW"/>
</dbReference>
<dbReference type="GO" id="GO:0020037">
    <property type="term" value="F:heme binding"/>
    <property type="evidence" value="ECO:0007669"/>
    <property type="project" value="TreeGrafter"/>
</dbReference>
<dbReference type="Proteomes" id="UP000195570">
    <property type="component" value="Unassembled WGS sequence"/>
</dbReference>
<evidence type="ECO:0000256" key="1">
    <source>
        <dbReference type="ARBA" id="ARBA00004370"/>
    </source>
</evidence>
<dbReference type="PRINTS" id="PR00363">
    <property type="entry name" value="CYTOCHROMEB5"/>
</dbReference>
<dbReference type="SMART" id="SM01117">
    <property type="entry name" value="Cyt-b5"/>
    <property type="match status" value="1"/>
</dbReference>
<evidence type="ECO:0000259" key="9">
    <source>
        <dbReference type="PROSITE" id="PS50255"/>
    </source>
</evidence>
<evidence type="ECO:0000256" key="5">
    <source>
        <dbReference type="ARBA" id="ARBA00023004"/>
    </source>
</evidence>
<protein>
    <submittedName>
        <fullName evidence="10">Cytochrome b5, putative</fullName>
    </submittedName>
</protein>
<comment type="similarity">
    <text evidence="7">Belongs to the cytochrome b5 family.</text>
</comment>
<dbReference type="SUPFAM" id="SSF55856">
    <property type="entry name" value="Cytochrome b5-like heme/steroid binding domain"/>
    <property type="match status" value="1"/>
</dbReference>
<organism evidence="10 11">
    <name type="scientific">Trypanosoma equiperdum</name>
    <dbReference type="NCBI Taxonomy" id="5694"/>
    <lineage>
        <taxon>Eukaryota</taxon>
        <taxon>Discoba</taxon>
        <taxon>Euglenozoa</taxon>
        <taxon>Kinetoplastea</taxon>
        <taxon>Metakinetoplastina</taxon>
        <taxon>Trypanosomatida</taxon>
        <taxon>Trypanosomatidae</taxon>
        <taxon>Trypanosoma</taxon>
    </lineage>
</organism>
<evidence type="ECO:0000313" key="11">
    <source>
        <dbReference type="Proteomes" id="UP000195570"/>
    </source>
</evidence>
<evidence type="ECO:0000256" key="2">
    <source>
        <dbReference type="ARBA" id="ARBA00022617"/>
    </source>
</evidence>
<feature type="domain" description="Cytochrome b5 heme-binding" evidence="9">
    <location>
        <begin position="2"/>
        <end position="78"/>
    </location>
</feature>
<keyword evidence="8" id="KW-1133">Transmembrane helix</keyword>
<keyword evidence="4" id="KW-0479">Metal-binding</keyword>
<keyword evidence="5" id="KW-0408">Iron</keyword>
<gene>
    <name evidence="10" type="ORF">TEOVI_000715700</name>
</gene>
<dbReference type="PANTHER" id="PTHR19359:SF14">
    <property type="entry name" value="CYTOCHROME B5 A"/>
    <property type="match status" value="1"/>
</dbReference>
<dbReference type="PROSITE" id="PS50255">
    <property type="entry name" value="CYTOCHROME_B5_2"/>
    <property type="match status" value="1"/>
</dbReference>
<keyword evidence="3 8" id="KW-0812">Transmembrane</keyword>
<proteinExistence type="inferred from homology"/>
<evidence type="ECO:0000256" key="3">
    <source>
        <dbReference type="ARBA" id="ARBA00022692"/>
    </source>
</evidence>
<dbReference type="EMBL" id="CZPT02000526">
    <property type="protein sequence ID" value="SCU66270.1"/>
    <property type="molecule type" value="Genomic_DNA"/>
</dbReference>
<keyword evidence="11" id="KW-1185">Reference proteome</keyword>
<keyword evidence="6 8" id="KW-0472">Membrane</keyword>
<dbReference type="VEuPathDB" id="TriTrypDB:TEOVI_000715700"/>
<evidence type="ECO:0000256" key="4">
    <source>
        <dbReference type="ARBA" id="ARBA00022723"/>
    </source>
</evidence>
<evidence type="ECO:0000256" key="7">
    <source>
        <dbReference type="ARBA" id="ARBA00038168"/>
    </source>
</evidence>
<accession>A0A1G4I3H2</accession>
<comment type="subcellular location">
    <subcellularLocation>
        <location evidence="1">Membrane</location>
    </subcellularLocation>
</comment>
<dbReference type="InterPro" id="IPR036400">
    <property type="entry name" value="Cyt_B5-like_heme/steroid_sf"/>
</dbReference>
<dbReference type="InterPro" id="IPR001199">
    <property type="entry name" value="Cyt_B5-like_heme/steroid-bd"/>
</dbReference>
<keyword evidence="2" id="KW-0349">Heme</keyword>
<reference evidence="10" key="1">
    <citation type="submission" date="2016-09" db="EMBL/GenBank/DDBJ databases">
        <authorList>
            <person name="Hebert L."/>
            <person name="Moumen B."/>
        </authorList>
    </citation>
    <scope>NUCLEOTIDE SEQUENCE [LARGE SCALE GENOMIC DNA]</scope>
    <source>
        <strain evidence="10">OVI</strain>
    </source>
</reference>
<dbReference type="GeneID" id="92381091"/>
<sequence>MEGFVSLKELQKHAAEGDLWISIDEKVYDVTKYVSQHPGGVDTLLGVAGKDGTDDFNSVGHSDMAKEELKKYCVGRLSPEDVKILKASSETSTTSAFSLELIAVTSSIVAIIIYFLFSS</sequence>
<dbReference type="GO" id="GO:0016020">
    <property type="term" value="C:membrane"/>
    <property type="evidence" value="ECO:0007669"/>
    <property type="project" value="UniProtKB-SubCell"/>
</dbReference>
<feature type="transmembrane region" description="Helical" evidence="8">
    <location>
        <begin position="96"/>
        <end position="117"/>
    </location>
</feature>
<evidence type="ECO:0000256" key="8">
    <source>
        <dbReference type="SAM" id="Phobius"/>
    </source>
</evidence>
<dbReference type="RefSeq" id="XP_067077731.1">
    <property type="nucleotide sequence ID" value="XM_067221630.1"/>
</dbReference>
<dbReference type="FunFam" id="3.10.120.10:FF:000002">
    <property type="entry name" value="Cytochrome b5 type B"/>
    <property type="match status" value="1"/>
</dbReference>
<name>A0A1G4I3H2_TRYEQ</name>
<dbReference type="PANTHER" id="PTHR19359">
    <property type="entry name" value="CYTOCHROME B5"/>
    <property type="match status" value="1"/>
</dbReference>
<dbReference type="InterPro" id="IPR050668">
    <property type="entry name" value="Cytochrome_b5"/>
</dbReference>
<dbReference type="Pfam" id="PF00173">
    <property type="entry name" value="Cyt-b5"/>
    <property type="match status" value="1"/>
</dbReference>
<evidence type="ECO:0000313" key="10">
    <source>
        <dbReference type="EMBL" id="SCU66270.1"/>
    </source>
</evidence>
<evidence type="ECO:0000256" key="6">
    <source>
        <dbReference type="ARBA" id="ARBA00023136"/>
    </source>
</evidence>
<comment type="caution">
    <text evidence="10">The sequence shown here is derived from an EMBL/GenBank/DDBJ whole genome shotgun (WGS) entry which is preliminary data.</text>
</comment>